<reference evidence="1 2" key="1">
    <citation type="submission" date="2020-05" db="EMBL/GenBank/DDBJ databases">
        <title>Complete genome sequence of Gemmatimonas greenlandica TET16.</title>
        <authorList>
            <person name="Zeng Y."/>
        </authorList>
    </citation>
    <scope>NUCLEOTIDE SEQUENCE [LARGE SCALE GENOMIC DNA]</scope>
    <source>
        <strain evidence="1 2">TET16</strain>
    </source>
</reference>
<dbReference type="AlphaFoldDB" id="A0A6M4IR35"/>
<dbReference type="KEGG" id="ggr:HKW67_17605"/>
<evidence type="ECO:0000313" key="2">
    <source>
        <dbReference type="Proteomes" id="UP000500938"/>
    </source>
</evidence>
<dbReference type="Proteomes" id="UP000500938">
    <property type="component" value="Chromosome"/>
</dbReference>
<sequence length="85" mass="9310">MRTTLDIADDVLAAAKERAKREHKSMGQVVSELMRQALTAPRESSGLAPSAVHEPPAIYGVQPFASRGAVVTNDLIYRLRQDDAY</sequence>
<protein>
    <recommendedName>
        <fullName evidence="3">Antitoxin</fullName>
    </recommendedName>
</protein>
<evidence type="ECO:0000313" key="1">
    <source>
        <dbReference type="EMBL" id="QJR37203.1"/>
    </source>
</evidence>
<proteinExistence type="predicted"/>
<organism evidence="1 2">
    <name type="scientific">Gemmatimonas groenlandica</name>
    <dbReference type="NCBI Taxonomy" id="2732249"/>
    <lineage>
        <taxon>Bacteria</taxon>
        <taxon>Pseudomonadati</taxon>
        <taxon>Gemmatimonadota</taxon>
        <taxon>Gemmatimonadia</taxon>
        <taxon>Gemmatimonadales</taxon>
        <taxon>Gemmatimonadaceae</taxon>
        <taxon>Gemmatimonas</taxon>
    </lineage>
</organism>
<name>A0A6M4IR35_9BACT</name>
<keyword evidence="2" id="KW-1185">Reference proteome</keyword>
<dbReference type="EMBL" id="CP053085">
    <property type="protein sequence ID" value="QJR37203.1"/>
    <property type="molecule type" value="Genomic_DNA"/>
</dbReference>
<evidence type="ECO:0008006" key="3">
    <source>
        <dbReference type="Google" id="ProtNLM"/>
    </source>
</evidence>
<dbReference type="RefSeq" id="WP_171226636.1">
    <property type="nucleotide sequence ID" value="NZ_CP053085.1"/>
</dbReference>
<accession>A0A6M4IR35</accession>
<gene>
    <name evidence="1" type="ORF">HKW67_17605</name>
</gene>